<feature type="coiled-coil region" evidence="9">
    <location>
        <begin position="27"/>
        <end position="54"/>
    </location>
</feature>
<name>A0A1G7U688_9PROT</name>
<keyword evidence="5" id="KW-1133">Transmembrane helix</keyword>
<dbReference type="AlphaFoldDB" id="A0A1G7U688"/>
<evidence type="ECO:0000256" key="9">
    <source>
        <dbReference type="SAM" id="Coils"/>
    </source>
</evidence>
<dbReference type="RefSeq" id="WP_090021516.1">
    <property type="nucleotide sequence ID" value="NZ_FNCE01000012.1"/>
</dbReference>
<evidence type="ECO:0000256" key="5">
    <source>
        <dbReference type="ARBA" id="ARBA00022989"/>
    </source>
</evidence>
<keyword evidence="2" id="KW-1003">Cell membrane</keyword>
<evidence type="ECO:0000256" key="6">
    <source>
        <dbReference type="ARBA" id="ARBA00023136"/>
    </source>
</evidence>
<keyword evidence="11" id="KW-1185">Reference proteome</keyword>
<dbReference type="STRING" id="1082479.SAMN05216241_11229"/>
<reference evidence="10 11" key="1">
    <citation type="submission" date="2016-10" db="EMBL/GenBank/DDBJ databases">
        <authorList>
            <person name="de Groot N.N."/>
        </authorList>
    </citation>
    <scope>NUCLEOTIDE SEQUENCE [LARGE SCALE GENOMIC DNA]</scope>
    <source>
        <strain evidence="10 11">DSM 25584</strain>
    </source>
</reference>
<keyword evidence="9" id="KW-0175">Coiled coil</keyword>
<dbReference type="InterPro" id="IPR011922">
    <property type="entry name" value="Cell_div_FtsL"/>
</dbReference>
<keyword evidence="6" id="KW-0472">Membrane</keyword>
<protein>
    <recommendedName>
        <fullName evidence="8">Cell division protein FtsL</fullName>
    </recommendedName>
</protein>
<accession>A0A1G7U688</accession>
<keyword evidence="3 10" id="KW-0132">Cell division</keyword>
<comment type="subcellular location">
    <subcellularLocation>
        <location evidence="1">Cell membrane</location>
        <topology evidence="1">Single-pass type II membrane protein</topology>
    </subcellularLocation>
</comment>
<dbReference type="GO" id="GO:0005886">
    <property type="term" value="C:plasma membrane"/>
    <property type="evidence" value="ECO:0007669"/>
    <property type="project" value="UniProtKB-SubCell"/>
</dbReference>
<keyword evidence="7" id="KW-0131">Cell cycle</keyword>
<dbReference type="OrthoDB" id="7165680at2"/>
<dbReference type="EMBL" id="FNCE01000012">
    <property type="protein sequence ID" value="SDG42944.1"/>
    <property type="molecule type" value="Genomic_DNA"/>
</dbReference>
<dbReference type="NCBIfam" id="TIGR02209">
    <property type="entry name" value="ftsL_broad"/>
    <property type="match status" value="1"/>
</dbReference>
<evidence type="ECO:0000256" key="1">
    <source>
        <dbReference type="ARBA" id="ARBA00004401"/>
    </source>
</evidence>
<gene>
    <name evidence="10" type="ORF">SAMN05216241_11229</name>
</gene>
<evidence type="ECO:0000256" key="7">
    <source>
        <dbReference type="ARBA" id="ARBA00023306"/>
    </source>
</evidence>
<evidence type="ECO:0000313" key="10">
    <source>
        <dbReference type="EMBL" id="SDG42944.1"/>
    </source>
</evidence>
<organism evidence="10 11">
    <name type="scientific">Limimonas halophila</name>
    <dbReference type="NCBI Taxonomy" id="1082479"/>
    <lineage>
        <taxon>Bacteria</taxon>
        <taxon>Pseudomonadati</taxon>
        <taxon>Pseudomonadota</taxon>
        <taxon>Alphaproteobacteria</taxon>
        <taxon>Rhodospirillales</taxon>
        <taxon>Rhodovibrionaceae</taxon>
        <taxon>Limimonas</taxon>
    </lineage>
</organism>
<proteinExistence type="predicted"/>
<dbReference type="Proteomes" id="UP000199415">
    <property type="component" value="Unassembled WGS sequence"/>
</dbReference>
<evidence type="ECO:0000256" key="3">
    <source>
        <dbReference type="ARBA" id="ARBA00022618"/>
    </source>
</evidence>
<evidence type="ECO:0000256" key="2">
    <source>
        <dbReference type="ARBA" id="ARBA00022475"/>
    </source>
</evidence>
<dbReference type="GO" id="GO:0051301">
    <property type="term" value="P:cell division"/>
    <property type="evidence" value="ECO:0007669"/>
    <property type="project" value="UniProtKB-KW"/>
</dbReference>
<evidence type="ECO:0000256" key="8">
    <source>
        <dbReference type="NCBIfam" id="TIGR02209"/>
    </source>
</evidence>
<evidence type="ECO:0000256" key="4">
    <source>
        <dbReference type="ARBA" id="ARBA00022692"/>
    </source>
</evidence>
<keyword evidence="4" id="KW-0812">Transmembrane</keyword>
<sequence length="140" mass="16016">MIRPVAVIWLIALAGVAAGVYLVKYRASELRTEIKEVRSDIRSERERLRVLRAEWTYLTRPERLARLARERLDMRPVQPQQVVELDHLPPRVTTRDIEPAQETIALADDPDSPTVALPHTKPWSLNAQIARVPAREGGRQ</sequence>
<evidence type="ECO:0000313" key="11">
    <source>
        <dbReference type="Proteomes" id="UP000199415"/>
    </source>
</evidence>